<feature type="region of interest" description="Disordered" evidence="1">
    <location>
        <begin position="59"/>
        <end position="86"/>
    </location>
</feature>
<keyword evidence="2" id="KW-0472">Membrane</keyword>
<reference evidence="4 5" key="1">
    <citation type="journal article" date="2018" name="Biotechnol. Biofuels">
        <title>Integrative visual omics of the white-rot fungus Polyporus brumalis exposes the biotechnological potential of its oxidative enzymes for delignifying raw plant biomass.</title>
        <authorList>
            <person name="Miyauchi S."/>
            <person name="Rancon A."/>
            <person name="Drula E."/>
            <person name="Hage H."/>
            <person name="Chaduli D."/>
            <person name="Favel A."/>
            <person name="Grisel S."/>
            <person name="Henrissat B."/>
            <person name="Herpoel-Gimbert I."/>
            <person name="Ruiz-Duenas F.J."/>
            <person name="Chevret D."/>
            <person name="Hainaut M."/>
            <person name="Lin J."/>
            <person name="Wang M."/>
            <person name="Pangilinan J."/>
            <person name="Lipzen A."/>
            <person name="Lesage-Meessen L."/>
            <person name="Navarro D."/>
            <person name="Riley R."/>
            <person name="Grigoriev I.V."/>
            <person name="Zhou S."/>
            <person name="Raouche S."/>
            <person name="Rosso M.N."/>
        </authorList>
    </citation>
    <scope>NUCLEOTIDE SEQUENCE [LARGE SCALE GENOMIC DNA]</scope>
    <source>
        <strain evidence="4 5">BRFM 1820</strain>
    </source>
</reference>
<evidence type="ECO:0000256" key="3">
    <source>
        <dbReference type="SAM" id="SignalP"/>
    </source>
</evidence>
<evidence type="ECO:0000256" key="2">
    <source>
        <dbReference type="SAM" id="Phobius"/>
    </source>
</evidence>
<keyword evidence="2" id="KW-0812">Transmembrane</keyword>
<accession>A0A371D0A7</accession>
<proteinExistence type="predicted"/>
<gene>
    <name evidence="4" type="ORF">OH76DRAFT_911553</name>
</gene>
<keyword evidence="3" id="KW-0732">Signal</keyword>
<evidence type="ECO:0000313" key="4">
    <source>
        <dbReference type="EMBL" id="RDX45889.1"/>
    </source>
</evidence>
<dbReference type="Proteomes" id="UP000256964">
    <property type="component" value="Unassembled WGS sequence"/>
</dbReference>
<protein>
    <submittedName>
        <fullName evidence="4">Uncharacterized protein</fullName>
    </submittedName>
</protein>
<keyword evidence="2" id="KW-1133">Transmembrane helix</keyword>
<sequence>MQVPTPVILLLILLCEADIVLARFLDIRDVGSDRDAIASWSDSLARVVALDTPLPYQQSLPRGVTGSGSDRDLSSDRRAESATDSTVSKYVAASMDNTPDLHHPTVLEGGAYQGESREWLLIRVVGAELAVMGAAFVGVALVCHFREYV</sequence>
<feature type="compositionally biased region" description="Basic and acidic residues" evidence="1">
    <location>
        <begin position="69"/>
        <end position="81"/>
    </location>
</feature>
<dbReference type="EMBL" id="KZ857432">
    <property type="protein sequence ID" value="RDX45889.1"/>
    <property type="molecule type" value="Genomic_DNA"/>
</dbReference>
<feature type="chain" id="PRO_5016761699" evidence="3">
    <location>
        <begin position="23"/>
        <end position="149"/>
    </location>
</feature>
<organism evidence="4 5">
    <name type="scientific">Lentinus brumalis</name>
    <dbReference type="NCBI Taxonomy" id="2498619"/>
    <lineage>
        <taxon>Eukaryota</taxon>
        <taxon>Fungi</taxon>
        <taxon>Dikarya</taxon>
        <taxon>Basidiomycota</taxon>
        <taxon>Agaricomycotina</taxon>
        <taxon>Agaricomycetes</taxon>
        <taxon>Polyporales</taxon>
        <taxon>Polyporaceae</taxon>
        <taxon>Lentinus</taxon>
    </lineage>
</organism>
<evidence type="ECO:0000256" key="1">
    <source>
        <dbReference type="SAM" id="MobiDB-lite"/>
    </source>
</evidence>
<feature type="signal peptide" evidence="3">
    <location>
        <begin position="1"/>
        <end position="22"/>
    </location>
</feature>
<name>A0A371D0A7_9APHY</name>
<keyword evidence="5" id="KW-1185">Reference proteome</keyword>
<dbReference type="AlphaFoldDB" id="A0A371D0A7"/>
<evidence type="ECO:0000313" key="5">
    <source>
        <dbReference type="Proteomes" id="UP000256964"/>
    </source>
</evidence>
<feature type="transmembrane region" description="Helical" evidence="2">
    <location>
        <begin position="120"/>
        <end position="143"/>
    </location>
</feature>